<dbReference type="GO" id="GO:0042813">
    <property type="term" value="F:Wnt receptor activity"/>
    <property type="evidence" value="ECO:0007669"/>
    <property type="project" value="TreeGrafter"/>
</dbReference>
<evidence type="ECO:0000256" key="10">
    <source>
        <dbReference type="ARBA" id="ARBA00023157"/>
    </source>
</evidence>
<keyword evidence="12" id="KW-0325">Glycoprotein</keyword>
<reference evidence="16" key="2">
    <citation type="journal article" date="2007" name="Science">
        <title>Genome sequence of Aedes aegypti, a major arbovirus vector.</title>
        <authorList>
            <person name="Nene V."/>
            <person name="Wortman J.R."/>
            <person name="Lawson D."/>
            <person name="Haas B."/>
            <person name="Kodira C."/>
            <person name="Tu Z.J."/>
            <person name="Loftus B."/>
            <person name="Xi Z."/>
            <person name="Megy K."/>
            <person name="Grabherr M."/>
            <person name="Ren Q."/>
            <person name="Zdobnov E.M."/>
            <person name="Lobo N.F."/>
            <person name="Campbell K.S."/>
            <person name="Brown S.E."/>
            <person name="Bonaldo M.F."/>
            <person name="Zhu J."/>
            <person name="Sinkins S.P."/>
            <person name="Hogenkamp D.G."/>
            <person name="Amedeo P."/>
            <person name="Arensburger P."/>
            <person name="Atkinson P.W."/>
            <person name="Bidwell S."/>
            <person name="Biedler J."/>
            <person name="Birney E."/>
            <person name="Bruggner R.V."/>
            <person name="Costas J."/>
            <person name="Coy M.R."/>
            <person name="Crabtree J."/>
            <person name="Crawford M."/>
            <person name="Debruyn B."/>
            <person name="Decaprio D."/>
            <person name="Eiglmeier K."/>
            <person name="Eisenstadt E."/>
            <person name="El-Dorry H."/>
            <person name="Gelbart W.M."/>
            <person name="Gomes S.L."/>
            <person name="Hammond M."/>
            <person name="Hannick L.I."/>
            <person name="Hogan J.R."/>
            <person name="Holmes M.H."/>
            <person name="Jaffe D."/>
            <person name="Johnston J.S."/>
            <person name="Kennedy R.C."/>
            <person name="Koo H."/>
            <person name="Kravitz S."/>
            <person name="Kriventseva E.V."/>
            <person name="Kulp D."/>
            <person name="Labutti K."/>
            <person name="Lee E."/>
            <person name="Li S."/>
            <person name="Lovin D.D."/>
            <person name="Mao C."/>
            <person name="Mauceli E."/>
            <person name="Menck C.F."/>
            <person name="Miller J.R."/>
            <person name="Montgomery P."/>
            <person name="Mori A."/>
            <person name="Nascimento A.L."/>
            <person name="Naveira H.F."/>
            <person name="Nusbaum C."/>
            <person name="O'leary S."/>
            <person name="Orvis J."/>
            <person name="Pertea M."/>
            <person name="Quesneville H."/>
            <person name="Reidenbach K.R."/>
            <person name="Rogers Y.H."/>
            <person name="Roth C.W."/>
            <person name="Schneider J.R."/>
            <person name="Schatz M."/>
            <person name="Shumway M."/>
            <person name="Stanke M."/>
            <person name="Stinson E.O."/>
            <person name="Tubio J.M."/>
            <person name="Vanzee J.P."/>
            <person name="Verjovski-Almeida S."/>
            <person name="Werner D."/>
            <person name="White O."/>
            <person name="Wyder S."/>
            <person name="Zeng Q."/>
            <person name="Zhao Q."/>
            <person name="Zhao Y."/>
            <person name="Hill C.A."/>
            <person name="Raikhel A.S."/>
            <person name="Soares M.B."/>
            <person name="Knudson D.L."/>
            <person name="Lee N.H."/>
            <person name="Galagan J."/>
            <person name="Salzberg S.L."/>
            <person name="Paulsen I.T."/>
            <person name="Dimopoulos G."/>
            <person name="Collins F.H."/>
            <person name="Birren B."/>
            <person name="Fraser-Liggett C.M."/>
            <person name="Severson D.W."/>
        </authorList>
    </citation>
    <scope>NUCLEOTIDE SEQUENCE [LARGE SCALE GENOMIC DNA]</scope>
    <source>
        <strain evidence="16">Liverpool</strain>
    </source>
</reference>
<dbReference type="InterPro" id="IPR020067">
    <property type="entry name" value="Frizzled_dom"/>
</dbReference>
<evidence type="ECO:0000259" key="15">
    <source>
        <dbReference type="PROSITE" id="PS50038"/>
    </source>
</evidence>
<evidence type="ECO:0000256" key="9">
    <source>
        <dbReference type="ARBA" id="ARBA00023136"/>
    </source>
</evidence>
<evidence type="ECO:0000256" key="3">
    <source>
        <dbReference type="ARBA" id="ARBA00022473"/>
    </source>
</evidence>
<keyword evidence="6" id="KW-0812">Transmembrane</keyword>
<dbReference type="Gene3D" id="1.10.2000.10">
    <property type="entry name" value="Frizzled cysteine-rich domain"/>
    <property type="match status" value="1"/>
</dbReference>
<dbReference type="GO" id="GO:0035567">
    <property type="term" value="P:non-canonical Wnt signaling pathway"/>
    <property type="evidence" value="ECO:0007669"/>
    <property type="project" value="TreeGrafter"/>
</dbReference>
<dbReference type="FunFam" id="1.10.2000.10:FF:000016">
    <property type="entry name" value="Frizzled"/>
    <property type="match status" value="1"/>
</dbReference>
<dbReference type="Pfam" id="PF01392">
    <property type="entry name" value="Fz"/>
    <property type="match status" value="1"/>
</dbReference>
<dbReference type="AlphaFoldDB" id="Q16EG7"/>
<dbReference type="SMART" id="SM00063">
    <property type="entry name" value="FRI"/>
    <property type="match status" value="1"/>
</dbReference>
<evidence type="ECO:0000256" key="13">
    <source>
        <dbReference type="PROSITE-ProRule" id="PRU00090"/>
    </source>
</evidence>
<keyword evidence="3" id="KW-0217">Developmental protein</keyword>
<evidence type="ECO:0000256" key="6">
    <source>
        <dbReference type="ARBA" id="ARBA00022692"/>
    </source>
</evidence>
<dbReference type="PhylomeDB" id="Q16EG7"/>
<evidence type="ECO:0000256" key="11">
    <source>
        <dbReference type="ARBA" id="ARBA00023170"/>
    </source>
</evidence>
<dbReference type="Proteomes" id="UP000682892">
    <property type="component" value="Unassembled WGS sequence"/>
</dbReference>
<dbReference type="VEuPathDB" id="VectorBase:AAEL019756"/>
<dbReference type="GO" id="GO:0017147">
    <property type="term" value="F:Wnt-protein binding"/>
    <property type="evidence" value="ECO:0007669"/>
    <property type="project" value="TreeGrafter"/>
</dbReference>
<reference evidence="16" key="1">
    <citation type="submission" date="2005-10" db="EMBL/GenBank/DDBJ databases">
        <authorList>
            <person name="Loftus B.J."/>
            <person name="Nene V.M."/>
            <person name="Hannick L.I."/>
            <person name="Bidwell S."/>
            <person name="Haas B."/>
            <person name="Amedeo P."/>
            <person name="Orvis J."/>
            <person name="Wortman J.R."/>
            <person name="White O.R."/>
            <person name="Salzberg S."/>
            <person name="Shumway M."/>
            <person name="Koo H."/>
            <person name="Zhao Y."/>
            <person name="Holmes M."/>
            <person name="Miller J."/>
            <person name="Schatz M."/>
            <person name="Pop M."/>
            <person name="Pai G."/>
            <person name="Utterback T."/>
            <person name="Rogers Y.-H."/>
            <person name="Kravitz S."/>
            <person name="Fraser C.M."/>
        </authorList>
    </citation>
    <scope>NUCLEOTIDE SEQUENCE</scope>
    <source>
        <strain evidence="16">Liverpool</strain>
    </source>
</reference>
<dbReference type="SUPFAM" id="SSF63501">
    <property type="entry name" value="Frizzled cysteine-rich domain"/>
    <property type="match status" value="1"/>
</dbReference>
<dbReference type="GO" id="GO:0005886">
    <property type="term" value="C:plasma membrane"/>
    <property type="evidence" value="ECO:0007669"/>
    <property type="project" value="UniProtKB-SubCell"/>
</dbReference>
<keyword evidence="9" id="KW-0472">Membrane</keyword>
<evidence type="ECO:0000313" key="17">
    <source>
        <dbReference type="Proteomes" id="UP000682892"/>
    </source>
</evidence>
<dbReference type="EMBL" id="CH478740">
    <property type="protein sequence ID" value="EAT32624.2"/>
    <property type="molecule type" value="Genomic_DNA"/>
</dbReference>
<dbReference type="PANTHER" id="PTHR11309:SF47">
    <property type="entry name" value="FRIZZLED"/>
    <property type="match status" value="1"/>
</dbReference>
<organism evidence="16 17">
    <name type="scientific">Aedes aegypti</name>
    <name type="common">Yellowfever mosquito</name>
    <name type="synonym">Culex aegypti</name>
    <dbReference type="NCBI Taxonomy" id="7159"/>
    <lineage>
        <taxon>Eukaryota</taxon>
        <taxon>Metazoa</taxon>
        <taxon>Ecdysozoa</taxon>
        <taxon>Arthropoda</taxon>
        <taxon>Hexapoda</taxon>
        <taxon>Insecta</taxon>
        <taxon>Pterygota</taxon>
        <taxon>Neoptera</taxon>
        <taxon>Endopterygota</taxon>
        <taxon>Diptera</taxon>
        <taxon>Nematocera</taxon>
        <taxon>Culicoidea</taxon>
        <taxon>Culicidae</taxon>
        <taxon>Culicinae</taxon>
        <taxon>Aedini</taxon>
        <taxon>Aedes</taxon>
        <taxon>Stegomyia</taxon>
    </lineage>
</organism>
<evidence type="ECO:0000256" key="12">
    <source>
        <dbReference type="ARBA" id="ARBA00023180"/>
    </source>
</evidence>
<evidence type="ECO:0000256" key="5">
    <source>
        <dbReference type="ARBA" id="ARBA00022687"/>
    </source>
</evidence>
<name>Q16EG7_AEDAE</name>
<proteinExistence type="inferred from homology"/>
<dbReference type="InterPro" id="IPR036790">
    <property type="entry name" value="Frizzled_dom_sf"/>
</dbReference>
<gene>
    <name evidence="16" type="primary">GPRFZ6</name>
    <name evidence="16" type="ORF">AaeL_AAEL015190</name>
</gene>
<dbReference type="GO" id="GO:0060070">
    <property type="term" value="P:canonical Wnt signaling pathway"/>
    <property type="evidence" value="ECO:0007669"/>
    <property type="project" value="TreeGrafter"/>
</dbReference>
<evidence type="ECO:0000256" key="7">
    <source>
        <dbReference type="ARBA" id="ARBA00022729"/>
    </source>
</evidence>
<keyword evidence="10 13" id="KW-1015">Disulfide bond</keyword>
<evidence type="ECO:0000313" key="16">
    <source>
        <dbReference type="EMBL" id="EAT32624.2"/>
    </source>
</evidence>
<feature type="non-terminal residue" evidence="16">
    <location>
        <position position="186"/>
    </location>
</feature>
<dbReference type="STRING" id="7159.Q16EG7"/>
<sequence length="186" mass="20853">MSGLSPDEFQHHNRCEPITIPFCTDIQYNKTIMPNLLGHAKQEEAALEVHQFIPLVKIDCSPDLKFFLCSLYAPVCTILNYPIPPCRSLCESARVCESIMRTFDFQWPENLECTKFPVDGKELCVSQNNSSESTPIPPSAVHTTKPQVPRRNTAPNVPYRDLGFICPVQLKAPTIMGYQLTVGGKV</sequence>
<dbReference type="PANTHER" id="PTHR11309">
    <property type="entry name" value="FRIZZLED"/>
    <property type="match status" value="1"/>
</dbReference>
<comment type="subcellular location">
    <subcellularLocation>
        <location evidence="1">Cell membrane</location>
        <topology evidence="1">Multi-pass membrane protein</topology>
    </subcellularLocation>
</comment>
<keyword evidence="5" id="KW-0879">Wnt signaling pathway</keyword>
<evidence type="ECO:0000256" key="1">
    <source>
        <dbReference type="ARBA" id="ARBA00004651"/>
    </source>
</evidence>
<evidence type="ECO:0000256" key="14">
    <source>
        <dbReference type="SAM" id="MobiDB-lite"/>
    </source>
</evidence>
<keyword evidence="7" id="KW-0732">Signal</keyword>
<evidence type="ECO:0000256" key="8">
    <source>
        <dbReference type="ARBA" id="ARBA00022989"/>
    </source>
</evidence>
<keyword evidence="8" id="KW-1133">Transmembrane helix</keyword>
<keyword evidence="4" id="KW-1003">Cell membrane</keyword>
<accession>Q16EG7</accession>
<dbReference type="PROSITE" id="PS50038">
    <property type="entry name" value="FZ"/>
    <property type="match status" value="1"/>
</dbReference>
<protein>
    <submittedName>
        <fullName evidence="16">AAEL015190-PA</fullName>
    </submittedName>
</protein>
<feature type="disulfide bond" evidence="13">
    <location>
        <begin position="15"/>
        <end position="76"/>
    </location>
</feature>
<evidence type="ECO:0000256" key="4">
    <source>
        <dbReference type="ARBA" id="ARBA00022475"/>
    </source>
</evidence>
<evidence type="ECO:0000256" key="2">
    <source>
        <dbReference type="ARBA" id="ARBA00008077"/>
    </source>
</evidence>
<dbReference type="PaxDb" id="7159-AAEL015190-PA"/>
<feature type="domain" description="FZ" evidence="15">
    <location>
        <begin position="10"/>
        <end position="127"/>
    </location>
</feature>
<feature type="disulfide bond" evidence="13">
    <location>
        <begin position="23"/>
        <end position="69"/>
    </location>
</feature>
<dbReference type="eggNOG" id="KOG3577">
    <property type="taxonomic scope" value="Eukaryota"/>
</dbReference>
<dbReference type="InterPro" id="IPR015526">
    <property type="entry name" value="Frizzled/SFRP"/>
</dbReference>
<feature type="region of interest" description="Disordered" evidence="14">
    <location>
        <begin position="128"/>
        <end position="152"/>
    </location>
</feature>
<comment type="caution">
    <text evidence="13">Lacks conserved residue(s) required for the propagation of feature annotation.</text>
</comment>
<reference evidence="16" key="3">
    <citation type="submission" date="2012-09" db="EMBL/GenBank/DDBJ databases">
        <authorList>
            <consortium name="VectorBase"/>
        </authorList>
    </citation>
    <scope>NUCLEOTIDE SEQUENCE</scope>
    <source>
        <strain evidence="16">Liverpool</strain>
    </source>
</reference>
<comment type="similarity">
    <text evidence="2">Belongs to the G-protein coupled receptor Fz/Smo family.</text>
</comment>
<keyword evidence="11" id="KW-0675">Receptor</keyword>